<accession>A0ABZ1JX37</accession>
<name>A0ABZ1JX37_9ACTN</name>
<dbReference type="SUPFAM" id="SSF54060">
    <property type="entry name" value="His-Me finger endonucleases"/>
    <property type="match status" value="1"/>
</dbReference>
<evidence type="ECO:0000256" key="1">
    <source>
        <dbReference type="SAM" id="MobiDB-lite"/>
    </source>
</evidence>
<keyword evidence="3" id="KW-1185">Reference proteome</keyword>
<dbReference type="Pfam" id="PF02945">
    <property type="entry name" value="Endonuclease_7"/>
    <property type="match status" value="1"/>
</dbReference>
<keyword evidence="2" id="KW-0378">Hydrolase</keyword>
<dbReference type="InterPro" id="IPR004211">
    <property type="entry name" value="Endonuclease_7"/>
</dbReference>
<evidence type="ECO:0000313" key="2">
    <source>
        <dbReference type="EMBL" id="WTP54654.1"/>
    </source>
</evidence>
<dbReference type="Proteomes" id="UP001432166">
    <property type="component" value="Chromosome"/>
</dbReference>
<dbReference type="InterPro" id="IPR044925">
    <property type="entry name" value="His-Me_finger_sf"/>
</dbReference>
<gene>
    <name evidence="2" type="ORF">OG288_44025</name>
</gene>
<dbReference type="InterPro" id="IPR038563">
    <property type="entry name" value="Endonuclease_7_sf"/>
</dbReference>
<proteinExistence type="predicted"/>
<evidence type="ECO:0000313" key="3">
    <source>
        <dbReference type="Proteomes" id="UP001432166"/>
    </source>
</evidence>
<reference evidence="2" key="1">
    <citation type="submission" date="2022-10" db="EMBL/GenBank/DDBJ databases">
        <title>The complete genomes of actinobacterial strains from the NBC collection.</title>
        <authorList>
            <person name="Joergensen T.S."/>
            <person name="Alvarez Arevalo M."/>
            <person name="Sterndorff E.B."/>
            <person name="Faurdal D."/>
            <person name="Vuksanovic O."/>
            <person name="Mourched A.-S."/>
            <person name="Charusanti P."/>
            <person name="Shaw S."/>
            <person name="Blin K."/>
            <person name="Weber T."/>
        </authorList>
    </citation>
    <scope>NUCLEOTIDE SEQUENCE</scope>
    <source>
        <strain evidence="2">NBC_00189</strain>
    </source>
</reference>
<dbReference type="RefSeq" id="WP_328939920.1">
    <property type="nucleotide sequence ID" value="NZ_CP108133.1"/>
</dbReference>
<feature type="region of interest" description="Disordered" evidence="1">
    <location>
        <begin position="180"/>
        <end position="203"/>
    </location>
</feature>
<dbReference type="EMBL" id="CP108133">
    <property type="protein sequence ID" value="WTP54654.1"/>
    <property type="molecule type" value="Genomic_DNA"/>
</dbReference>
<dbReference type="Gene3D" id="3.40.1800.10">
    <property type="entry name" value="His-Me finger endonucleases"/>
    <property type="match status" value="1"/>
</dbReference>
<protein>
    <submittedName>
        <fullName evidence="2">Endonuclease VII domain-containing protein</fullName>
    </submittedName>
</protein>
<organism evidence="2 3">
    <name type="scientific">Streptomyces tauricus</name>
    <dbReference type="NCBI Taxonomy" id="68274"/>
    <lineage>
        <taxon>Bacteria</taxon>
        <taxon>Bacillati</taxon>
        <taxon>Actinomycetota</taxon>
        <taxon>Actinomycetes</taxon>
        <taxon>Kitasatosporales</taxon>
        <taxon>Streptomycetaceae</taxon>
        <taxon>Streptomyces</taxon>
        <taxon>Streptomyces aurantiacus group</taxon>
    </lineage>
</organism>
<dbReference type="GO" id="GO:0004519">
    <property type="term" value="F:endonuclease activity"/>
    <property type="evidence" value="ECO:0007669"/>
    <property type="project" value="UniProtKB-KW"/>
</dbReference>
<sequence length="415" mass="45798">MSERVIPARMGGLNSLDAADALWADLMAASAVPTVPAPFTCSSSFTHAGYVLLGSRAVTMSPADGGQWAVAENEVRRSAAELSAMKIDSQDLVRIGPFRGTLAKERSNALLASWRQHIIREVQEQRGGPRHGDGRLSHLVGIDWRRIVVERVRDDASQTWWLPRAVVRLLDAAAHAEGQWLQTGRTRREATGGPGQPDQHGQSRAIGSLYTANSDGSTVPLRAYTRELEGQRYTVLSRKPSMARKIAGWTCAVCHAVPAAVLDHCHEHGYVRAPVCHSCNTQERPDHLYSNDIRVAGRYTRLFDTDAAHWLRHWHRCTGRRARTPLPLPHLAAWTAHIACRSLRPTHRDPRSSRGRKPCGALRVSWSGSHNAPGTCTFTVAVDFCPSGEHRRLAEVPYLKPSGNSVPGWPRLPLK</sequence>
<keyword evidence="2" id="KW-0255">Endonuclease</keyword>
<keyword evidence="2" id="KW-0540">Nuclease</keyword>